<dbReference type="RefSeq" id="WP_394163738.1">
    <property type="nucleotide sequence ID" value="NZ_JBHGCJ010000008.1"/>
</dbReference>
<dbReference type="PRINTS" id="PR00040">
    <property type="entry name" value="HTHMERR"/>
</dbReference>
<dbReference type="PANTHER" id="PTHR30204:SF94">
    <property type="entry name" value="HEAVY METAL-DEPENDENT TRANSCRIPTIONAL REGULATOR HI_0293-RELATED"/>
    <property type="match status" value="1"/>
</dbReference>
<feature type="domain" description="HTH merR-type" evidence="4">
    <location>
        <begin position="1"/>
        <end position="68"/>
    </location>
</feature>
<gene>
    <name evidence="5" type="ORF">ACEU0G_003919</name>
</gene>
<comment type="caution">
    <text evidence="5">The sequence shown here is derived from an EMBL/GenBank/DDBJ whole genome shotgun (WGS) entry which is preliminary data.</text>
</comment>
<evidence type="ECO:0000313" key="5">
    <source>
        <dbReference type="EMBL" id="MFG6109895.1"/>
    </source>
</evidence>
<evidence type="ECO:0000256" key="3">
    <source>
        <dbReference type="ARBA" id="ARBA00023163"/>
    </source>
</evidence>
<dbReference type="Gene3D" id="1.10.1660.10">
    <property type="match status" value="1"/>
</dbReference>
<evidence type="ECO:0000256" key="1">
    <source>
        <dbReference type="ARBA" id="ARBA00023015"/>
    </source>
</evidence>
<dbReference type="Proteomes" id="UP001605261">
    <property type="component" value="Unassembled WGS sequence"/>
</dbReference>
<dbReference type="PROSITE" id="PS50937">
    <property type="entry name" value="HTH_MERR_2"/>
    <property type="match status" value="1"/>
</dbReference>
<dbReference type="InterPro" id="IPR000551">
    <property type="entry name" value="MerR-type_HTH_dom"/>
</dbReference>
<protein>
    <submittedName>
        <fullName evidence="5">MerR family transcriptional regulator</fullName>
    </submittedName>
</protein>
<proteinExistence type="predicted"/>
<keyword evidence="2" id="KW-0238">DNA-binding</keyword>
<dbReference type="InterPro" id="IPR009061">
    <property type="entry name" value="DNA-bd_dom_put_sf"/>
</dbReference>
<dbReference type="Pfam" id="PF13411">
    <property type="entry name" value="MerR_1"/>
    <property type="match status" value="1"/>
</dbReference>
<sequence>MRISEVARRSGASQKAIRLYEARGLLATVARINRYRDYTEQDLNLVLLIRQALALGFRLADVAALRRADGGIDWLRVQALLAQRQQAVRADMQRLQQLDAALTQLRAEVVVLIGHGDTGPLDACMASGDCLAA</sequence>
<organism evidence="5 6">
    <name type="scientific">Stenotrophomonas nematodicola</name>
    <dbReference type="NCBI Taxonomy" id="2656746"/>
    <lineage>
        <taxon>Bacteria</taxon>
        <taxon>Pseudomonadati</taxon>
        <taxon>Pseudomonadota</taxon>
        <taxon>Gammaproteobacteria</taxon>
        <taxon>Lysobacterales</taxon>
        <taxon>Lysobacteraceae</taxon>
        <taxon>Stenotrophomonas</taxon>
    </lineage>
</organism>
<keyword evidence="1" id="KW-0805">Transcription regulation</keyword>
<evidence type="ECO:0000256" key="2">
    <source>
        <dbReference type="ARBA" id="ARBA00023125"/>
    </source>
</evidence>
<keyword evidence="6" id="KW-1185">Reference proteome</keyword>
<dbReference type="PANTHER" id="PTHR30204">
    <property type="entry name" value="REDOX-CYCLING DRUG-SENSING TRANSCRIPTIONAL ACTIVATOR SOXR"/>
    <property type="match status" value="1"/>
</dbReference>
<accession>A0ABW7CY62</accession>
<dbReference type="InterPro" id="IPR047057">
    <property type="entry name" value="MerR_fam"/>
</dbReference>
<evidence type="ECO:0000259" key="4">
    <source>
        <dbReference type="PROSITE" id="PS50937"/>
    </source>
</evidence>
<dbReference type="SMART" id="SM00422">
    <property type="entry name" value="HTH_MERR"/>
    <property type="match status" value="1"/>
</dbReference>
<keyword evidence="3" id="KW-0804">Transcription</keyword>
<dbReference type="SUPFAM" id="SSF46955">
    <property type="entry name" value="Putative DNA-binding domain"/>
    <property type="match status" value="1"/>
</dbReference>
<evidence type="ECO:0000313" key="6">
    <source>
        <dbReference type="Proteomes" id="UP001605261"/>
    </source>
</evidence>
<reference evidence="5 6" key="1">
    <citation type="submission" date="2024-09" db="EMBL/GenBank/DDBJ databases">
        <authorList>
            <consortium name="All-Russian atlas of soil microorganisms"/>
            <consortium name="as a basis for the search for new antimicrobial producers and enzymes with unique properties"/>
            <person name="Sokolova E.A."/>
            <person name="Voronina E.N."/>
        </authorList>
    </citation>
    <scope>NUCLEOTIDE SEQUENCE [LARGE SCALE GENOMIC DNA]</scope>
    <source>
        <strain evidence="5 6">AF-22b-331.1</strain>
    </source>
</reference>
<dbReference type="EMBL" id="JBHGCJ010000008">
    <property type="protein sequence ID" value="MFG6109895.1"/>
    <property type="molecule type" value="Genomic_DNA"/>
</dbReference>
<name>A0ABW7CY62_9GAMM</name>